<keyword evidence="4" id="KW-1185">Reference proteome</keyword>
<accession>A0ABM8UGC8</accession>
<dbReference type="PANTHER" id="PTHR37089">
    <property type="entry name" value="PROTEIN U-RELATED"/>
    <property type="match status" value="1"/>
</dbReference>
<dbReference type="InterPro" id="IPR007893">
    <property type="entry name" value="Spore_coat_U/FanG"/>
</dbReference>
<dbReference type="Pfam" id="PF05229">
    <property type="entry name" value="SCPU"/>
    <property type="match status" value="1"/>
</dbReference>
<evidence type="ECO:0000259" key="2">
    <source>
        <dbReference type="Pfam" id="PF05229"/>
    </source>
</evidence>
<organism evidence="3 4">
    <name type="scientific">Novilysobacter luteus</name>
    <dbReference type="NCBI Taxonomy" id="2822368"/>
    <lineage>
        <taxon>Bacteria</taxon>
        <taxon>Pseudomonadati</taxon>
        <taxon>Pseudomonadota</taxon>
        <taxon>Gammaproteobacteria</taxon>
        <taxon>Lysobacterales</taxon>
        <taxon>Lysobacteraceae</taxon>
        <taxon>Novilysobacter</taxon>
    </lineage>
</organism>
<feature type="domain" description="Spore coat protein U/FanG" evidence="2">
    <location>
        <begin position="27"/>
        <end position="160"/>
    </location>
</feature>
<dbReference type="SMART" id="SM00972">
    <property type="entry name" value="SCPU"/>
    <property type="match status" value="1"/>
</dbReference>
<sequence>MNLVQTAVLTALIAGGAMAPAYAETKTSTFDVTMKIKKSCDITATENVAFGEQLASAGSVDATGSVSVKCTKNTPYQVSLNGGGAADTSARRMLSGTAAIPYQLYQEAGRSTVWGNTAADDKEATGTGFKGAATKHVVYARATLDGDQVAGDYTDTVTATVTF</sequence>
<dbReference type="InterPro" id="IPR053167">
    <property type="entry name" value="Spore_coat_component"/>
</dbReference>
<dbReference type="Proteomes" id="UP000680116">
    <property type="component" value="Chromosome"/>
</dbReference>
<gene>
    <name evidence="3" type="ORF">LYB30171_01731</name>
</gene>
<evidence type="ECO:0000313" key="3">
    <source>
        <dbReference type="EMBL" id="CAG4974686.1"/>
    </source>
</evidence>
<feature type="chain" id="PRO_5046413766" description="Spore coat protein U/FanG domain-containing protein" evidence="1">
    <location>
        <begin position="24"/>
        <end position="163"/>
    </location>
</feature>
<feature type="signal peptide" evidence="1">
    <location>
        <begin position="1"/>
        <end position="23"/>
    </location>
</feature>
<dbReference type="EMBL" id="OU015430">
    <property type="protein sequence ID" value="CAG4974686.1"/>
    <property type="molecule type" value="Genomic_DNA"/>
</dbReference>
<keyword evidence="1" id="KW-0732">Signal</keyword>
<reference evidence="3 4" key="1">
    <citation type="submission" date="2021-04" db="EMBL/GenBank/DDBJ databases">
        <authorList>
            <person name="Rodrigo-Torres L."/>
            <person name="Arahal R. D."/>
            <person name="Lucena T."/>
        </authorList>
    </citation>
    <scope>NUCLEOTIDE SEQUENCE [LARGE SCALE GENOMIC DNA]</scope>
    <source>
        <strain evidence="3 4">CECT 30171</strain>
    </source>
</reference>
<name>A0ABM8UGC8_9GAMM</name>
<evidence type="ECO:0000256" key="1">
    <source>
        <dbReference type="SAM" id="SignalP"/>
    </source>
</evidence>
<dbReference type="PANTHER" id="PTHR37089:SF4">
    <property type="entry name" value="EXPORTED PROTEIN"/>
    <property type="match status" value="1"/>
</dbReference>
<evidence type="ECO:0000313" key="4">
    <source>
        <dbReference type="Proteomes" id="UP000680116"/>
    </source>
</evidence>
<dbReference type="RefSeq" id="WP_215218310.1">
    <property type="nucleotide sequence ID" value="NZ_OU015430.1"/>
</dbReference>
<protein>
    <recommendedName>
        <fullName evidence="2">Spore coat protein U/FanG domain-containing protein</fullName>
    </recommendedName>
</protein>
<proteinExistence type="predicted"/>